<dbReference type="Pfam" id="PF00583">
    <property type="entry name" value="Acetyltransf_1"/>
    <property type="match status" value="1"/>
</dbReference>
<dbReference type="AlphaFoldDB" id="A0A1G9IA26"/>
<keyword evidence="2" id="KW-0808">Transferase</keyword>
<name>A0A1G9IA26_9ACTN</name>
<dbReference type="Gene3D" id="3.40.630.30">
    <property type="match status" value="1"/>
</dbReference>
<evidence type="ECO:0000259" key="1">
    <source>
        <dbReference type="PROSITE" id="PS51186"/>
    </source>
</evidence>
<accession>A0A1G9IA26</accession>
<feature type="domain" description="N-acetyltransferase" evidence="1">
    <location>
        <begin position="4"/>
        <end position="164"/>
    </location>
</feature>
<dbReference type="InterPro" id="IPR000182">
    <property type="entry name" value="GNAT_dom"/>
</dbReference>
<keyword evidence="3" id="KW-1185">Reference proteome</keyword>
<proteinExistence type="predicted"/>
<protein>
    <submittedName>
        <fullName evidence="2">Acetyltransferase (GNAT) family protein</fullName>
    </submittedName>
</protein>
<dbReference type="EMBL" id="FNGP01000001">
    <property type="protein sequence ID" value="SDL22069.1"/>
    <property type="molecule type" value="Genomic_DNA"/>
</dbReference>
<dbReference type="GO" id="GO:0016747">
    <property type="term" value="F:acyltransferase activity, transferring groups other than amino-acyl groups"/>
    <property type="evidence" value="ECO:0007669"/>
    <property type="project" value="InterPro"/>
</dbReference>
<dbReference type="SUPFAM" id="SSF55729">
    <property type="entry name" value="Acyl-CoA N-acyltransferases (Nat)"/>
    <property type="match status" value="1"/>
</dbReference>
<dbReference type="STRING" id="686624.SAMN04488242_0813"/>
<evidence type="ECO:0000313" key="2">
    <source>
        <dbReference type="EMBL" id="SDL22069.1"/>
    </source>
</evidence>
<organism evidence="2 3">
    <name type="scientific">Tessaracoccus oleiagri</name>
    <dbReference type="NCBI Taxonomy" id="686624"/>
    <lineage>
        <taxon>Bacteria</taxon>
        <taxon>Bacillati</taxon>
        <taxon>Actinomycetota</taxon>
        <taxon>Actinomycetes</taxon>
        <taxon>Propionibacteriales</taxon>
        <taxon>Propionibacteriaceae</taxon>
        <taxon>Tessaracoccus</taxon>
    </lineage>
</organism>
<sequence>MDPDEVASVAKAHIVMQAATYAPYAQGDFTAQLYDSLDARIPDMLKTDRVMVAKNAWGNIVAVGMAGDGPEHWEQPDDPSFVWPSVTRYLKTLFTMPGTHGSGLGTAMLEAVLPDGEAAYLWTMTENPRAIRFYEKHGFAPDGYGKIAVGFGNMQMIRMVRNPDVGTDGVGVLVDEAI</sequence>
<dbReference type="PROSITE" id="PS51186">
    <property type="entry name" value="GNAT"/>
    <property type="match status" value="1"/>
</dbReference>
<dbReference type="InterPro" id="IPR016181">
    <property type="entry name" value="Acyl_CoA_acyltransferase"/>
</dbReference>
<gene>
    <name evidence="2" type="ORF">SAMN04488242_0813</name>
</gene>
<dbReference type="Proteomes" id="UP000199475">
    <property type="component" value="Unassembled WGS sequence"/>
</dbReference>
<reference evidence="2 3" key="1">
    <citation type="submission" date="2016-10" db="EMBL/GenBank/DDBJ databases">
        <authorList>
            <person name="de Groot N.N."/>
        </authorList>
    </citation>
    <scope>NUCLEOTIDE SEQUENCE [LARGE SCALE GENOMIC DNA]</scope>
    <source>
        <strain evidence="2 3">CGMCC 1.9159</strain>
    </source>
</reference>
<evidence type="ECO:0000313" key="3">
    <source>
        <dbReference type="Proteomes" id="UP000199475"/>
    </source>
</evidence>